<dbReference type="EMBL" id="FWEU01000001">
    <property type="protein sequence ID" value="SLM22859.1"/>
    <property type="molecule type" value="Genomic_DNA"/>
</dbReference>
<organism evidence="3 4">
    <name type="scientific">Stenotrophomonas indicatrix</name>
    <dbReference type="NCBI Taxonomy" id="2045451"/>
    <lineage>
        <taxon>Bacteria</taxon>
        <taxon>Pseudomonadati</taxon>
        <taxon>Pseudomonadota</taxon>
        <taxon>Gammaproteobacteria</taxon>
        <taxon>Lysobacterales</taxon>
        <taxon>Lysobacteraceae</taxon>
        <taxon>Stenotrophomonas</taxon>
    </lineage>
</organism>
<feature type="compositionally biased region" description="Basic and acidic residues" evidence="1">
    <location>
        <begin position="532"/>
        <end position="543"/>
    </location>
</feature>
<accession>A0A1W1GU33</accession>
<evidence type="ECO:0000256" key="1">
    <source>
        <dbReference type="SAM" id="MobiDB-lite"/>
    </source>
</evidence>
<reference evidence="4" key="1">
    <citation type="submission" date="2016-10" db="EMBL/GenBank/DDBJ databases">
        <authorList>
            <person name="Varghese N."/>
        </authorList>
    </citation>
    <scope>NUCLEOTIDE SEQUENCE [LARGE SCALE GENOMIC DNA]</scope>
    <source>
        <strain evidence="4">92MFCol6.1</strain>
    </source>
</reference>
<keyword evidence="3" id="KW-0378">Hydrolase</keyword>
<feature type="region of interest" description="Disordered" evidence="1">
    <location>
        <begin position="378"/>
        <end position="397"/>
    </location>
</feature>
<evidence type="ECO:0000259" key="2">
    <source>
        <dbReference type="Pfam" id="PF01471"/>
    </source>
</evidence>
<sequence length="543" mass="59952">MSEGYGKGGSGFGLTRDQSVEMIVRTCIDNGVTDHRQIAYVLATAQHESRNFAAPEEDWGRKQAVDLRYFGGEEYFGRGFAHLTHVNNYERLGEALGMGRELVEHPERAAEAEIATKVLVVGMRDGMFGARLSDNVNASHVDYRQARASVNGGELNNDSPYPDAIATLATGWESQVAGLVQRVQQPGFQMPVPIQQGPAGTMDLHRGDANQKVLEAQQYLQRLDIRNNANAAIKPDGDFGSSTEQAVRRFQTERGISPANGRIDDALLERMRTDTLAVDPDFKRRTVTDLTGPLADGNLRPGEKGEPVFEMRRQLEELGYLAEPNPRAEREARTFDAGMQAAMRSFQQDYGLPLRPGNTIDEDARRQLNDAAVAREFAPTTEFDRAENWPPQRPPYTRAEFQPEQVQARQQAAANSPVAGPATQEPLPQHSGVDSLSPRDAALFERIRQGVPGTIGDEHVMQAVLESKRNGIDDAGRVDRVMMAGDRLWVAGLIPGERASVDTAQPARSMDDMVRDLAGDHRQREQQLALDSRQHENRGPSLA</sequence>
<dbReference type="Gene3D" id="1.10.530.10">
    <property type="match status" value="1"/>
</dbReference>
<feature type="region of interest" description="Disordered" evidence="1">
    <location>
        <begin position="501"/>
        <end position="543"/>
    </location>
</feature>
<proteinExistence type="predicted"/>
<dbReference type="Gene3D" id="1.10.101.10">
    <property type="entry name" value="PGBD-like superfamily/PGBD"/>
    <property type="match status" value="2"/>
</dbReference>
<protein>
    <submittedName>
        <fullName evidence="3">Peptidoglycan-binding (PGRP) domain of peptidoglycan hydrolases-containing protein</fullName>
    </submittedName>
</protein>
<dbReference type="InterPro" id="IPR036366">
    <property type="entry name" value="PGBDSf"/>
</dbReference>
<evidence type="ECO:0000313" key="4">
    <source>
        <dbReference type="Proteomes" id="UP000191133"/>
    </source>
</evidence>
<dbReference type="SUPFAM" id="SSF53955">
    <property type="entry name" value="Lysozyme-like"/>
    <property type="match status" value="1"/>
</dbReference>
<dbReference type="AlphaFoldDB" id="A0A1W1GU33"/>
<gene>
    <name evidence="3" type="ORF">SAMN04488690_0533</name>
</gene>
<dbReference type="Pfam" id="PF01471">
    <property type="entry name" value="PG_binding_1"/>
    <property type="match status" value="2"/>
</dbReference>
<name>A0A1W1GU33_9GAMM</name>
<dbReference type="InterPro" id="IPR036365">
    <property type="entry name" value="PGBD-like_sf"/>
</dbReference>
<feature type="region of interest" description="Disordered" evidence="1">
    <location>
        <begin position="402"/>
        <end position="436"/>
    </location>
</feature>
<evidence type="ECO:0000313" key="3">
    <source>
        <dbReference type="EMBL" id="SLM22859.1"/>
    </source>
</evidence>
<feature type="compositionally biased region" description="Basic and acidic residues" evidence="1">
    <location>
        <begin position="509"/>
        <end position="525"/>
    </location>
</feature>
<dbReference type="InterPro" id="IPR023346">
    <property type="entry name" value="Lysozyme-like_dom_sf"/>
</dbReference>
<feature type="compositionally biased region" description="Polar residues" evidence="1">
    <location>
        <begin position="404"/>
        <end position="414"/>
    </location>
</feature>
<feature type="domain" description="Peptidoglycan binding-like" evidence="2">
    <location>
        <begin position="305"/>
        <end position="353"/>
    </location>
</feature>
<dbReference type="InterPro" id="IPR002477">
    <property type="entry name" value="Peptidoglycan-bd-like"/>
</dbReference>
<dbReference type="Proteomes" id="UP000191133">
    <property type="component" value="Unassembled WGS sequence"/>
</dbReference>
<dbReference type="RefSeq" id="WP_080148465.1">
    <property type="nucleotide sequence ID" value="NZ_FWEU01000001.1"/>
</dbReference>
<feature type="domain" description="Peptidoglycan binding-like" evidence="2">
    <location>
        <begin position="211"/>
        <end position="271"/>
    </location>
</feature>
<dbReference type="SUPFAM" id="SSF47090">
    <property type="entry name" value="PGBD-like"/>
    <property type="match status" value="2"/>
</dbReference>
<dbReference type="GO" id="GO:0016787">
    <property type="term" value="F:hydrolase activity"/>
    <property type="evidence" value="ECO:0007669"/>
    <property type="project" value="UniProtKB-KW"/>
</dbReference>